<proteinExistence type="predicted"/>
<name>A0A4P9ZWP5_9FUNG</name>
<evidence type="ECO:0000313" key="2">
    <source>
        <dbReference type="EMBL" id="RKP38095.1"/>
    </source>
</evidence>
<reference evidence="3" key="1">
    <citation type="journal article" date="2018" name="Nat. Microbiol.">
        <title>Leveraging single-cell genomics to expand the fungal tree of life.</title>
        <authorList>
            <person name="Ahrendt S.R."/>
            <person name="Quandt C.A."/>
            <person name="Ciobanu D."/>
            <person name="Clum A."/>
            <person name="Salamov A."/>
            <person name="Andreopoulos B."/>
            <person name="Cheng J.F."/>
            <person name="Woyke T."/>
            <person name="Pelin A."/>
            <person name="Henrissat B."/>
            <person name="Reynolds N.K."/>
            <person name="Benny G.L."/>
            <person name="Smith M.E."/>
            <person name="James T.Y."/>
            <person name="Grigoriev I.V."/>
        </authorList>
    </citation>
    <scope>NUCLEOTIDE SEQUENCE [LARGE SCALE GENOMIC DNA]</scope>
    <source>
        <strain evidence="3">RSA 468</strain>
    </source>
</reference>
<accession>A0A4P9ZWP5</accession>
<evidence type="ECO:0000313" key="3">
    <source>
        <dbReference type="Proteomes" id="UP000268162"/>
    </source>
</evidence>
<gene>
    <name evidence="2" type="ORF">BJ085DRAFT_36497</name>
</gene>
<organism evidence="2 3">
    <name type="scientific">Dimargaris cristalligena</name>
    <dbReference type="NCBI Taxonomy" id="215637"/>
    <lineage>
        <taxon>Eukaryota</taxon>
        <taxon>Fungi</taxon>
        <taxon>Fungi incertae sedis</taxon>
        <taxon>Zoopagomycota</taxon>
        <taxon>Kickxellomycotina</taxon>
        <taxon>Dimargaritomycetes</taxon>
        <taxon>Dimargaritales</taxon>
        <taxon>Dimargaritaceae</taxon>
        <taxon>Dimargaris</taxon>
    </lineage>
</organism>
<keyword evidence="3" id="KW-1185">Reference proteome</keyword>
<evidence type="ECO:0000256" key="1">
    <source>
        <dbReference type="SAM" id="SignalP"/>
    </source>
</evidence>
<dbReference type="AlphaFoldDB" id="A0A4P9ZWP5"/>
<protein>
    <submittedName>
        <fullName evidence="2">Uncharacterized protein</fullName>
    </submittedName>
</protein>
<sequence>MVLCGVWGIFLFVYLIVLTRADPFFNSTTLTNSRNPSFPAELQPLPPSTLAATRTTRRIRAVDIVLKYDASKDGTHELIFSSYNVAYESRTRGTRDTYVRDCQGQPLVKVTHQFAEDLLRQGSGRLLTGQYMNIGDCLCENNFSCFMFTAAAMGIGGAQLQAFVSVSSDVYPLGTYLMVEELKGLLLPNEEHHDGCVRVDDYYEDSILGNLTLFVDKKGNDDFIRGLLHNDNVRATPSDCKPKHYTDRYLFPISMVLFKFT</sequence>
<feature type="chain" id="PRO_5020749667" evidence="1">
    <location>
        <begin position="22"/>
        <end position="261"/>
    </location>
</feature>
<dbReference type="EMBL" id="ML002405">
    <property type="protein sequence ID" value="RKP38095.1"/>
    <property type="molecule type" value="Genomic_DNA"/>
</dbReference>
<feature type="signal peptide" evidence="1">
    <location>
        <begin position="1"/>
        <end position="21"/>
    </location>
</feature>
<dbReference type="Proteomes" id="UP000268162">
    <property type="component" value="Unassembled WGS sequence"/>
</dbReference>
<keyword evidence="1" id="KW-0732">Signal</keyword>